<evidence type="ECO:0000256" key="1">
    <source>
        <dbReference type="SAM" id="SignalP"/>
    </source>
</evidence>
<reference evidence="2 3" key="1">
    <citation type="submission" date="2015-03" db="EMBL/GenBank/DDBJ databases">
        <title>Luteipulveratus halotolerans sp. nov., a novel actinobacterium (Dermacoccaceae) from Sarawak, Malaysia.</title>
        <authorList>
            <person name="Juboi H."/>
            <person name="Basik A."/>
            <person name="Shamsul S.S."/>
            <person name="Arnold P."/>
            <person name="Schmitt E.K."/>
            <person name="Sanglier J.-J."/>
            <person name="Yeo T."/>
        </authorList>
    </citation>
    <scope>NUCLEOTIDE SEQUENCE [LARGE SCALE GENOMIC DNA]</scope>
    <source>
        <strain evidence="2 3">MN07-A0370</strain>
    </source>
</reference>
<dbReference type="EMBL" id="CP011112">
    <property type="protein sequence ID" value="AKU19256.1"/>
    <property type="molecule type" value="Genomic_DNA"/>
</dbReference>
<dbReference type="Pfam" id="PF11308">
    <property type="entry name" value="Glyco_hydro_129"/>
    <property type="match status" value="1"/>
</dbReference>
<dbReference type="STRING" id="571913.VV02_23780"/>
<gene>
    <name evidence="2" type="ORF">VV02_23780</name>
</gene>
<organism evidence="2 3">
    <name type="scientific">Luteipulveratus mongoliensis</name>
    <dbReference type="NCBI Taxonomy" id="571913"/>
    <lineage>
        <taxon>Bacteria</taxon>
        <taxon>Bacillati</taxon>
        <taxon>Actinomycetota</taxon>
        <taxon>Actinomycetes</taxon>
        <taxon>Micrococcales</taxon>
        <taxon>Dermacoccaceae</taxon>
        <taxon>Luteipulveratus</taxon>
    </lineage>
</organism>
<protein>
    <submittedName>
        <fullName evidence="2">Lipoprotein</fullName>
    </submittedName>
</protein>
<evidence type="ECO:0000313" key="2">
    <source>
        <dbReference type="EMBL" id="AKU19256.1"/>
    </source>
</evidence>
<dbReference type="AlphaFoldDB" id="A0A0K1JRB5"/>
<name>A0A0K1JRB5_9MICO</name>
<evidence type="ECO:0000313" key="3">
    <source>
        <dbReference type="Proteomes" id="UP000066480"/>
    </source>
</evidence>
<dbReference type="OrthoDB" id="3222930at2"/>
<dbReference type="KEGG" id="lmoi:VV02_23780"/>
<dbReference type="InterPro" id="IPR021459">
    <property type="entry name" value="GH101-related"/>
</dbReference>
<dbReference type="PATRIC" id="fig|571913.6.peg.4816"/>
<keyword evidence="2" id="KW-0449">Lipoprotein</keyword>
<feature type="signal peptide" evidence="1">
    <location>
        <begin position="1"/>
        <end position="31"/>
    </location>
</feature>
<accession>A0A0K1JRB5</accession>
<keyword evidence="1" id="KW-0732">Signal</keyword>
<dbReference type="RefSeq" id="WP_052597498.1">
    <property type="nucleotide sequence ID" value="NZ_CP011112.1"/>
</dbReference>
<proteinExistence type="predicted"/>
<feature type="chain" id="PRO_5005462328" evidence="1">
    <location>
        <begin position="32"/>
        <end position="650"/>
    </location>
</feature>
<keyword evidence="3" id="KW-1185">Reference proteome</keyword>
<dbReference type="Proteomes" id="UP000066480">
    <property type="component" value="Chromosome"/>
</dbReference>
<sequence>MNTLTQLPRPGRAALVAGLAISIAAPGAALAAPAARPSGIAIPINGGTAHINPATLEVWATSRDGQRITLSGRATERLGKPGRVSRARGGATWAYPDRHLTVTASAREGRLVLDIRADSDSTLTWPVTGTDRAATELQLPRGEGIGVPLSDPFWNSSTAGLTNPEGTNLNDLSMPFWGQSMGQHGVSYIVPTDIGTNLGFVSEKGRLQTRASHDFRRSEDTSTYTVAFSLTDGAPVAAAKDYRRWLSARHQLGSLKDKIRANPEVGRLVGALHAYAWGDGRTTAAVQDLRRLGISRMWLGYDAGGSVMSTDTVRTAHDSGYLVGPYDSWSNAQDPATADSPASAWADGVWPAACVHDAKGKPVEGFGGRGCYLSSQAMRNAEPTKHHLENRTRSVIKNGATSYFLDVDATGELFQDFSPTHRMTKAGDRTNRLARMQGLSRDKHLVLGSETAGGWANQVLAFSHGSSTPVAPGLWPAERNKEAWGAYWPADRPGFFFKPATLPANVARAMFEPRYRVPLYETVLHDSVVSVDRWELSLYKLPAQQKSRILLAMLYNTPLNLVLDRAAIKEHGTQIAQLQKFFAQIQKAAGTEPMTDFRRLTKDGSVQQTSFGPALTMTANFGSTTYDGVAPGCVRAQTGGSHGESQTLCP</sequence>